<gene>
    <name evidence="2" type="ORF">BDFB_006152</name>
</gene>
<evidence type="ECO:0000313" key="2">
    <source>
        <dbReference type="EMBL" id="RZC36642.1"/>
    </source>
</evidence>
<dbReference type="STRING" id="1661398.A0A482VUQ8"/>
<dbReference type="Gene3D" id="2.160.20.80">
    <property type="entry name" value="E3 ubiquitin-protein ligase SopA"/>
    <property type="match status" value="1"/>
</dbReference>
<dbReference type="Pfam" id="PF15868">
    <property type="entry name" value="MBF2"/>
    <property type="match status" value="1"/>
</dbReference>
<evidence type="ECO:0000313" key="3">
    <source>
        <dbReference type="Proteomes" id="UP000292052"/>
    </source>
</evidence>
<dbReference type="EMBL" id="QDEB01060242">
    <property type="protein sequence ID" value="RZC36642.1"/>
    <property type="molecule type" value="Genomic_DNA"/>
</dbReference>
<evidence type="ECO:0000256" key="1">
    <source>
        <dbReference type="SAM" id="SignalP"/>
    </source>
</evidence>
<dbReference type="InterPro" id="IPR031734">
    <property type="entry name" value="MBF2"/>
</dbReference>
<reference evidence="2 3" key="1">
    <citation type="submission" date="2017-03" db="EMBL/GenBank/DDBJ databases">
        <title>Genome of the blue death feigning beetle - Asbolus verrucosus.</title>
        <authorList>
            <person name="Rider S.D."/>
        </authorList>
    </citation>
    <scope>NUCLEOTIDE SEQUENCE [LARGE SCALE GENOMIC DNA]</scope>
    <source>
        <strain evidence="2">Butters</strain>
        <tissue evidence="2">Head and leg muscle</tissue>
    </source>
</reference>
<proteinExistence type="predicted"/>
<name>A0A482VUQ8_ASBVE</name>
<feature type="signal peptide" evidence="1">
    <location>
        <begin position="1"/>
        <end position="19"/>
    </location>
</feature>
<dbReference type="PANTHER" id="PTHR37685">
    <property type="entry name" value="GEO11136P1-RELATED"/>
    <property type="match status" value="1"/>
</dbReference>
<organism evidence="2 3">
    <name type="scientific">Asbolus verrucosus</name>
    <name type="common">Desert ironclad beetle</name>
    <dbReference type="NCBI Taxonomy" id="1661398"/>
    <lineage>
        <taxon>Eukaryota</taxon>
        <taxon>Metazoa</taxon>
        <taxon>Ecdysozoa</taxon>
        <taxon>Arthropoda</taxon>
        <taxon>Hexapoda</taxon>
        <taxon>Insecta</taxon>
        <taxon>Pterygota</taxon>
        <taxon>Neoptera</taxon>
        <taxon>Endopterygota</taxon>
        <taxon>Coleoptera</taxon>
        <taxon>Polyphaga</taxon>
        <taxon>Cucujiformia</taxon>
        <taxon>Tenebrionidae</taxon>
        <taxon>Pimeliinae</taxon>
        <taxon>Asbolus</taxon>
    </lineage>
</organism>
<accession>A0A482VUQ8</accession>
<dbReference type="AlphaFoldDB" id="A0A482VUQ8"/>
<keyword evidence="3" id="KW-1185">Reference proteome</keyword>
<dbReference type="PANTHER" id="PTHR37685:SF1">
    <property type="entry name" value="GEO11136P1-RELATED"/>
    <property type="match status" value="1"/>
</dbReference>
<protein>
    <submittedName>
        <fullName evidence="2">Uncharacterized protein</fullName>
    </submittedName>
</protein>
<sequence>MEVSVAVFALATLLVAVQAQVNYIPALLPIYNISNLPEWNNLALNRTQWDNPALNRSQWDNLALNRSQWNNSTFNKTDLIKLALDRTQWNNPALNKTQWNNPALNRSQWDNPALNRSQWDNPALNRTGWAKSPWNYTNHNGDLIVGSIGYLDRLLFNQIYYKSGRWWSSREKTIEYPKDAPNSYYRHETIASVRIYNKFYDGLNSKAEILSGGVGSRYVKIRLSSSWGKGFKYSVQIYGH</sequence>
<keyword evidence="1" id="KW-0732">Signal</keyword>
<feature type="chain" id="PRO_5019793285" evidence="1">
    <location>
        <begin position="20"/>
        <end position="240"/>
    </location>
</feature>
<comment type="caution">
    <text evidence="2">The sequence shown here is derived from an EMBL/GenBank/DDBJ whole genome shotgun (WGS) entry which is preliminary data.</text>
</comment>
<dbReference type="OrthoDB" id="8192785at2759"/>
<dbReference type="Proteomes" id="UP000292052">
    <property type="component" value="Unassembled WGS sequence"/>
</dbReference>